<dbReference type="KEGG" id="atw:C0099_00320"/>
<dbReference type="AlphaFoldDB" id="A0A2I6S2M0"/>
<protein>
    <recommendedName>
        <fullName evidence="1">CopZ zinc binding domain-containing protein</fullName>
    </recommendedName>
</protein>
<dbReference type="CDD" id="cd10141">
    <property type="entry name" value="CopZ-like_Fer2_BFD-like"/>
    <property type="match status" value="1"/>
</dbReference>
<dbReference type="InterPro" id="IPR041854">
    <property type="entry name" value="BFD-like_2Fe2S-bd_dom_sf"/>
</dbReference>
<dbReference type="RefSeq" id="WP_102245586.1">
    <property type="nucleotide sequence ID" value="NZ_CP025682.1"/>
</dbReference>
<dbReference type="Pfam" id="PF18423">
    <property type="entry name" value="zf_CopZ"/>
    <property type="match status" value="1"/>
</dbReference>
<accession>A0A2I6S2M0</accession>
<dbReference type="Gene3D" id="2.20.25.270">
    <property type="match status" value="1"/>
</dbReference>
<evidence type="ECO:0000259" key="1">
    <source>
        <dbReference type="Pfam" id="PF18423"/>
    </source>
</evidence>
<sequence length="141" mass="15332">MDECCKSPKGRSPASRRQACPECGVAGIAVGEPTIAHHLSTPASWTPSAARHFFCASPTCDTVYFGDDGSRITRDRLHTRVGIKDDDGASLLCYCFKLSRADFEGDASLHRFVEDRTRAGECSCETSNPSGRCCLKDLPRT</sequence>
<evidence type="ECO:0000313" key="2">
    <source>
        <dbReference type="EMBL" id="AUN93512.1"/>
    </source>
</evidence>
<dbReference type="InterPro" id="IPR040890">
    <property type="entry name" value="Znf_CopZ"/>
</dbReference>
<gene>
    <name evidence="2" type="ORF">C0099_00320</name>
</gene>
<evidence type="ECO:0000313" key="3">
    <source>
        <dbReference type="Proteomes" id="UP000242205"/>
    </source>
</evidence>
<feature type="domain" description="CopZ zinc binding" evidence="1">
    <location>
        <begin position="18"/>
        <end position="76"/>
    </location>
</feature>
<proteinExistence type="predicted"/>
<dbReference type="Gene3D" id="1.10.10.1100">
    <property type="entry name" value="BFD-like [2Fe-2S]-binding domain"/>
    <property type="match status" value="1"/>
</dbReference>
<name>A0A2I6S2M0_9RHOO</name>
<reference evidence="2 3" key="1">
    <citation type="submission" date="2018-01" db="EMBL/GenBank/DDBJ databases">
        <authorList>
            <person name="Fu G.-Y."/>
        </authorList>
    </citation>
    <scope>NUCLEOTIDE SEQUENCE [LARGE SCALE GENOMIC DNA]</scope>
    <source>
        <strain evidence="2 3">SY39</strain>
    </source>
</reference>
<organism evidence="2 3">
    <name type="scientific">Pseudazoarcus pumilus</name>
    <dbReference type="NCBI Taxonomy" id="2067960"/>
    <lineage>
        <taxon>Bacteria</taxon>
        <taxon>Pseudomonadati</taxon>
        <taxon>Pseudomonadota</taxon>
        <taxon>Betaproteobacteria</taxon>
        <taxon>Rhodocyclales</taxon>
        <taxon>Zoogloeaceae</taxon>
        <taxon>Pseudazoarcus</taxon>
    </lineage>
</organism>
<keyword evidence="3" id="KW-1185">Reference proteome</keyword>
<dbReference type="NCBIfam" id="NF047645">
    <property type="entry name" value="CopZ_Nterm_CC"/>
    <property type="match status" value="1"/>
</dbReference>
<dbReference type="Proteomes" id="UP000242205">
    <property type="component" value="Chromosome"/>
</dbReference>
<dbReference type="EMBL" id="CP025682">
    <property type="protein sequence ID" value="AUN93512.1"/>
    <property type="molecule type" value="Genomic_DNA"/>
</dbReference>
<dbReference type="OrthoDB" id="9204577at2"/>